<dbReference type="InterPro" id="IPR036526">
    <property type="entry name" value="C-N_Hydrolase_sf"/>
</dbReference>
<name>A0A2X2UZS0_CITKO</name>
<evidence type="ECO:0000256" key="4">
    <source>
        <dbReference type="ARBA" id="ARBA00052904"/>
    </source>
</evidence>
<dbReference type="FunFam" id="3.60.110.10:FF:000004">
    <property type="entry name" value="Carbon-nitrogen hydrolase"/>
    <property type="match status" value="1"/>
</dbReference>
<comment type="similarity">
    <text evidence="1">Belongs to the carbon-nitrogen hydrolase superfamily. NIT1/NIT2 family.</text>
</comment>
<dbReference type="Pfam" id="PF00795">
    <property type="entry name" value="CN_hydrolase"/>
    <property type="match status" value="1"/>
</dbReference>
<evidence type="ECO:0000256" key="2">
    <source>
        <dbReference type="ARBA" id="ARBA00022801"/>
    </source>
</evidence>
<organism evidence="7 8">
    <name type="scientific">Citrobacter koseri</name>
    <name type="common">Citrobacter diversus</name>
    <dbReference type="NCBI Taxonomy" id="545"/>
    <lineage>
        <taxon>Bacteria</taxon>
        <taxon>Pseudomonadati</taxon>
        <taxon>Pseudomonadota</taxon>
        <taxon>Gammaproteobacteria</taxon>
        <taxon>Enterobacterales</taxon>
        <taxon>Enterobacteriaceae</taxon>
        <taxon>Citrobacter</taxon>
    </lineage>
</organism>
<evidence type="ECO:0000313" key="7">
    <source>
        <dbReference type="EMBL" id="SQB21974.1"/>
    </source>
</evidence>
<dbReference type="GO" id="GO:0050152">
    <property type="term" value="F:omega-amidase activity"/>
    <property type="evidence" value="ECO:0007669"/>
    <property type="project" value="UniProtKB-EC"/>
</dbReference>
<dbReference type="Proteomes" id="UP000251584">
    <property type="component" value="Unassembled WGS sequence"/>
</dbReference>
<gene>
    <name evidence="7" type="primary">ramA_2</name>
    <name evidence="7" type="ORF">NCTC10786_01198</name>
</gene>
<dbReference type="EC" id="3.5.1.3" evidence="3"/>
<evidence type="ECO:0000256" key="5">
    <source>
        <dbReference type="ARBA" id="ARBA00072139"/>
    </source>
</evidence>
<dbReference type="PROSITE" id="PS50263">
    <property type="entry name" value="CN_HYDROLASE"/>
    <property type="match status" value="1"/>
</dbReference>
<dbReference type="PANTHER" id="PTHR47799:SF1">
    <property type="entry name" value="OMEGA-AMIDASE YAFV"/>
    <property type="match status" value="1"/>
</dbReference>
<dbReference type="Gene3D" id="3.60.110.10">
    <property type="entry name" value="Carbon-nitrogen hydrolase"/>
    <property type="match status" value="1"/>
</dbReference>
<dbReference type="AlphaFoldDB" id="A0A2X2UZS0"/>
<evidence type="ECO:0000256" key="3">
    <source>
        <dbReference type="ARBA" id="ARBA00039118"/>
    </source>
</evidence>
<dbReference type="PANTHER" id="PTHR47799">
    <property type="entry name" value="OMEGA-AMIDASE YAFV"/>
    <property type="match status" value="1"/>
</dbReference>
<reference evidence="7 8" key="1">
    <citation type="submission" date="2018-06" db="EMBL/GenBank/DDBJ databases">
        <authorList>
            <consortium name="Pathogen Informatics"/>
            <person name="Doyle S."/>
        </authorList>
    </citation>
    <scope>NUCLEOTIDE SEQUENCE [LARGE SCALE GENOMIC DNA]</scope>
    <source>
        <strain evidence="7 8">NCTC10786</strain>
    </source>
</reference>
<keyword evidence="2 7" id="KW-0378">Hydrolase</keyword>
<dbReference type="CDD" id="cd07575">
    <property type="entry name" value="Xc-1258_like"/>
    <property type="match status" value="1"/>
</dbReference>
<dbReference type="InterPro" id="IPR052737">
    <property type="entry name" value="Omega-amidase_YafV"/>
</dbReference>
<sequence length="274" mass="31143">MPGLKITLLQQPLVWMDGPANLRHFDRLLETITGRDVIVLPEMFTTGFTMEAALQSLPQEDAIDWMQAKAQQTDALIAGSAALQTERGPVNRFLLVEPDGNVHCYDKRHLFRMADEHHHYQAGDKRVVVEWRGWRILPLVCYDLRFPVWSRNLNDYDLALYVANWPAPRSLHWQALLTARAIENQAYVAGCNRVGTDGNGHHYRGDSRVINPQGEIIATAEPHQATRIDADLSLTGVTGIPREISGMAGRRPIHVTLMIVHPSLQRFWHFYREG</sequence>
<proteinExistence type="inferred from homology"/>
<dbReference type="InterPro" id="IPR003010">
    <property type="entry name" value="C-N_Hydrolase"/>
</dbReference>
<evidence type="ECO:0000313" key="8">
    <source>
        <dbReference type="Proteomes" id="UP000251584"/>
    </source>
</evidence>
<evidence type="ECO:0000256" key="1">
    <source>
        <dbReference type="ARBA" id="ARBA00010613"/>
    </source>
</evidence>
<accession>A0A2X2UZS0</accession>
<comment type="catalytic activity">
    <reaction evidence="4">
        <text>a monoamide of a dicarboxylate + H2O = a dicarboxylate + NH4(+)</text>
        <dbReference type="Rhea" id="RHEA:11716"/>
        <dbReference type="ChEBI" id="CHEBI:15377"/>
        <dbReference type="ChEBI" id="CHEBI:28938"/>
        <dbReference type="ChEBI" id="CHEBI:28965"/>
        <dbReference type="ChEBI" id="CHEBI:77450"/>
        <dbReference type="EC" id="3.5.1.3"/>
    </reaction>
</comment>
<dbReference type="SUPFAM" id="SSF56317">
    <property type="entry name" value="Carbon-nitrogen hydrolase"/>
    <property type="match status" value="1"/>
</dbReference>
<dbReference type="InterPro" id="IPR001110">
    <property type="entry name" value="UPF0012_CS"/>
</dbReference>
<protein>
    <recommendedName>
        <fullName evidence="5">Omega-amidase YafV</fullName>
        <ecNumber evidence="3">3.5.1.3</ecNumber>
    </recommendedName>
</protein>
<feature type="domain" description="CN hydrolase" evidence="6">
    <location>
        <begin position="4"/>
        <end position="234"/>
    </location>
</feature>
<evidence type="ECO:0000259" key="6">
    <source>
        <dbReference type="PROSITE" id="PS50263"/>
    </source>
</evidence>
<dbReference type="EMBL" id="UAVY01000001">
    <property type="protein sequence ID" value="SQB21974.1"/>
    <property type="molecule type" value="Genomic_DNA"/>
</dbReference>
<dbReference type="NCBIfam" id="NF007757">
    <property type="entry name" value="PRK10438.1"/>
    <property type="match status" value="1"/>
</dbReference>
<dbReference type="GO" id="GO:0106008">
    <property type="term" value="F:2-oxoglutaramate amidase activity"/>
    <property type="evidence" value="ECO:0007669"/>
    <property type="project" value="TreeGrafter"/>
</dbReference>
<dbReference type="PROSITE" id="PS01227">
    <property type="entry name" value="UPF0012"/>
    <property type="match status" value="1"/>
</dbReference>